<dbReference type="InterPro" id="IPR009057">
    <property type="entry name" value="Homeodomain-like_sf"/>
</dbReference>
<comment type="caution">
    <text evidence="6">The sequence shown here is derived from an EMBL/GenBank/DDBJ whole genome shotgun (WGS) entry which is preliminary data.</text>
</comment>
<reference evidence="6 7" key="1">
    <citation type="submission" date="2020-08" db="EMBL/GenBank/DDBJ databases">
        <title>Genomic Encyclopedia of Type Strains, Phase IV (KMG-IV): sequencing the most valuable type-strain genomes for metagenomic binning, comparative biology and taxonomic classification.</title>
        <authorList>
            <person name="Goeker M."/>
        </authorList>
    </citation>
    <scope>NUCLEOTIDE SEQUENCE [LARGE SCALE GENOMIC DNA]</scope>
    <source>
        <strain evidence="6 7">DSM 29514</strain>
    </source>
</reference>
<dbReference type="EMBL" id="JACIEC010000003">
    <property type="protein sequence ID" value="MBB4144254.1"/>
    <property type="molecule type" value="Genomic_DNA"/>
</dbReference>
<gene>
    <name evidence="6" type="ORF">GGQ72_002811</name>
</gene>
<dbReference type="Gene3D" id="1.10.357.10">
    <property type="entry name" value="Tetracycline Repressor, domain 2"/>
    <property type="match status" value="1"/>
</dbReference>
<dbReference type="Pfam" id="PF00440">
    <property type="entry name" value="TetR_N"/>
    <property type="match status" value="1"/>
</dbReference>
<evidence type="ECO:0000313" key="7">
    <source>
        <dbReference type="Proteomes" id="UP000519897"/>
    </source>
</evidence>
<dbReference type="GO" id="GO:0000976">
    <property type="term" value="F:transcription cis-regulatory region binding"/>
    <property type="evidence" value="ECO:0007669"/>
    <property type="project" value="TreeGrafter"/>
</dbReference>
<dbReference type="AlphaFoldDB" id="A0A7W6PRS4"/>
<dbReference type="GO" id="GO:0003700">
    <property type="term" value="F:DNA-binding transcription factor activity"/>
    <property type="evidence" value="ECO:0007669"/>
    <property type="project" value="TreeGrafter"/>
</dbReference>
<dbReference type="InterPro" id="IPR001647">
    <property type="entry name" value="HTH_TetR"/>
</dbReference>
<evidence type="ECO:0000259" key="5">
    <source>
        <dbReference type="Pfam" id="PF00440"/>
    </source>
</evidence>
<dbReference type="PANTHER" id="PTHR30055:SF234">
    <property type="entry name" value="HTH-TYPE TRANSCRIPTIONAL REGULATOR BETI"/>
    <property type="match status" value="1"/>
</dbReference>
<keyword evidence="3" id="KW-0804">Transcription</keyword>
<keyword evidence="7" id="KW-1185">Reference proteome</keyword>
<feature type="domain" description="HTH tetR-type" evidence="5">
    <location>
        <begin position="31"/>
        <end position="73"/>
    </location>
</feature>
<evidence type="ECO:0000256" key="2">
    <source>
        <dbReference type="ARBA" id="ARBA00023125"/>
    </source>
</evidence>
<protein>
    <submittedName>
        <fullName evidence="6">AcrR family transcriptional regulator</fullName>
    </submittedName>
</protein>
<dbReference type="PANTHER" id="PTHR30055">
    <property type="entry name" value="HTH-TYPE TRANSCRIPTIONAL REGULATOR RUTR"/>
    <property type="match status" value="1"/>
</dbReference>
<keyword evidence="1" id="KW-0805">Transcription regulation</keyword>
<sequence length="218" mass="24232">MEARTKPQQAQKARAGRGRPRKGAEPGTDTLLESALQSFAENGFENTSLRNIATIADVDVALISYRHGSKFGLWTAVVSSVAEESLQNIDKFIADALKLPAEQRVDYVAEQLVEMIFSKPHFARLMIGEVAGSPDRERQTFIAEKLGKPIHTKLRHFLDDHKEEARLIDDDLAVFASISLLGLLSTTQDFLSEMVGIKHSDKELKSQMTRIVTGLLTR</sequence>
<evidence type="ECO:0000256" key="4">
    <source>
        <dbReference type="SAM" id="MobiDB-lite"/>
    </source>
</evidence>
<accession>A0A7W6PRS4</accession>
<dbReference type="InterPro" id="IPR050109">
    <property type="entry name" value="HTH-type_TetR-like_transc_reg"/>
</dbReference>
<feature type="region of interest" description="Disordered" evidence="4">
    <location>
        <begin position="1"/>
        <end position="28"/>
    </location>
</feature>
<evidence type="ECO:0000256" key="1">
    <source>
        <dbReference type="ARBA" id="ARBA00023015"/>
    </source>
</evidence>
<evidence type="ECO:0000256" key="3">
    <source>
        <dbReference type="ARBA" id="ARBA00023163"/>
    </source>
</evidence>
<dbReference type="SUPFAM" id="SSF46689">
    <property type="entry name" value="Homeodomain-like"/>
    <property type="match status" value="1"/>
</dbReference>
<name>A0A7W6PRS4_9HYPH</name>
<dbReference type="Proteomes" id="UP000519897">
    <property type="component" value="Unassembled WGS sequence"/>
</dbReference>
<keyword evidence="2" id="KW-0238">DNA-binding</keyword>
<feature type="compositionally biased region" description="Low complexity" evidence="4">
    <location>
        <begin position="1"/>
        <end position="13"/>
    </location>
</feature>
<organism evidence="6 7">
    <name type="scientific">Rhizobium rhizoryzae</name>
    <dbReference type="NCBI Taxonomy" id="451876"/>
    <lineage>
        <taxon>Bacteria</taxon>
        <taxon>Pseudomonadati</taxon>
        <taxon>Pseudomonadota</taxon>
        <taxon>Alphaproteobacteria</taxon>
        <taxon>Hyphomicrobiales</taxon>
        <taxon>Rhizobiaceae</taxon>
        <taxon>Rhizobium/Agrobacterium group</taxon>
        <taxon>Rhizobium</taxon>
    </lineage>
</organism>
<evidence type="ECO:0000313" key="6">
    <source>
        <dbReference type="EMBL" id="MBB4144254.1"/>
    </source>
</evidence>
<proteinExistence type="predicted"/>
<dbReference type="RefSeq" id="WP_162249597.1">
    <property type="nucleotide sequence ID" value="NZ_CP049249.1"/>
</dbReference>